<dbReference type="Gene3D" id="3.90.79.10">
    <property type="entry name" value="Nucleoside Triphosphate Pyrophosphohydrolase"/>
    <property type="match status" value="1"/>
</dbReference>
<dbReference type="Proteomes" id="UP000001997">
    <property type="component" value="Unassembled WGS sequence"/>
</dbReference>
<evidence type="ECO:0000256" key="7">
    <source>
        <dbReference type="SAM" id="MobiDB-lite"/>
    </source>
</evidence>
<feature type="region of interest" description="Disordered" evidence="7">
    <location>
        <begin position="221"/>
        <end position="258"/>
    </location>
</feature>
<dbReference type="eggNOG" id="KOG3069">
    <property type="taxonomic scope" value="Eukaryota"/>
</dbReference>
<dbReference type="PROSITE" id="PS51462">
    <property type="entry name" value="NUDIX"/>
    <property type="match status" value="1"/>
</dbReference>
<dbReference type="AlphaFoldDB" id="A5DQE8"/>
<dbReference type="SUPFAM" id="SSF55811">
    <property type="entry name" value="Nudix"/>
    <property type="match status" value="1"/>
</dbReference>
<feature type="domain" description="Nudix hydrolase" evidence="8">
    <location>
        <begin position="29"/>
        <end position="183"/>
    </location>
</feature>
<evidence type="ECO:0000256" key="5">
    <source>
        <dbReference type="ARBA" id="ARBA00022842"/>
    </source>
</evidence>
<dbReference type="GeneID" id="5124284"/>
<dbReference type="InterPro" id="IPR000086">
    <property type="entry name" value="NUDIX_hydrolase_dom"/>
</dbReference>
<dbReference type="Pfam" id="PF00293">
    <property type="entry name" value="NUDIX"/>
    <property type="match status" value="1"/>
</dbReference>
<dbReference type="InParanoid" id="A5DQE8"/>
<dbReference type="EMBL" id="CH408161">
    <property type="protein sequence ID" value="EDK41401.2"/>
    <property type="molecule type" value="Genomic_DNA"/>
</dbReference>
<dbReference type="GO" id="GO:0046872">
    <property type="term" value="F:metal ion binding"/>
    <property type="evidence" value="ECO:0007669"/>
    <property type="project" value="UniProtKB-KW"/>
</dbReference>
<organism evidence="9 10">
    <name type="scientific">Meyerozyma guilliermondii (strain ATCC 6260 / CBS 566 / DSM 6381 / JCM 1539 / NBRC 10279 / NRRL Y-324)</name>
    <name type="common">Yeast</name>
    <name type="synonym">Candida guilliermondii</name>
    <dbReference type="NCBI Taxonomy" id="294746"/>
    <lineage>
        <taxon>Eukaryota</taxon>
        <taxon>Fungi</taxon>
        <taxon>Dikarya</taxon>
        <taxon>Ascomycota</taxon>
        <taxon>Saccharomycotina</taxon>
        <taxon>Pichiomycetes</taxon>
        <taxon>Debaryomycetaceae</taxon>
        <taxon>Meyerozyma</taxon>
    </lineage>
</organism>
<evidence type="ECO:0000313" key="9">
    <source>
        <dbReference type="EMBL" id="EDK41401.2"/>
    </source>
</evidence>
<dbReference type="GO" id="GO:0006281">
    <property type="term" value="P:DNA repair"/>
    <property type="evidence" value="ECO:0007669"/>
    <property type="project" value="EnsemblFungi"/>
</dbReference>
<keyword evidence="5" id="KW-0460">Magnesium</keyword>
<dbReference type="CDD" id="cd03426">
    <property type="entry name" value="NUDIX_CoAse_Nudt7"/>
    <property type="match status" value="1"/>
</dbReference>
<dbReference type="GO" id="GO:0005777">
    <property type="term" value="C:peroxisome"/>
    <property type="evidence" value="ECO:0007669"/>
    <property type="project" value="EnsemblFungi"/>
</dbReference>
<evidence type="ECO:0000256" key="3">
    <source>
        <dbReference type="ARBA" id="ARBA00022723"/>
    </source>
</evidence>
<keyword evidence="3" id="KW-0479">Metal-binding</keyword>
<dbReference type="OrthoDB" id="206213at2759"/>
<dbReference type="HOGENOM" id="CLU_040940_1_0_1"/>
<dbReference type="InterPro" id="IPR015797">
    <property type="entry name" value="NUDIX_hydrolase-like_dom_sf"/>
</dbReference>
<dbReference type="FunCoup" id="A5DQE8">
    <property type="interactions" value="92"/>
</dbReference>
<evidence type="ECO:0000256" key="1">
    <source>
        <dbReference type="ARBA" id="ARBA00001936"/>
    </source>
</evidence>
<proteinExistence type="predicted"/>
<dbReference type="OMA" id="WRMHHFF"/>
<dbReference type="GO" id="GO:0008413">
    <property type="term" value="F:8-oxo-7,8-dihydroguanosine triphosphate pyrophosphatase activity"/>
    <property type="evidence" value="ECO:0007669"/>
    <property type="project" value="EnsemblFungi"/>
</dbReference>
<comment type="cofactor">
    <cofactor evidence="1">
        <name>Mn(2+)</name>
        <dbReference type="ChEBI" id="CHEBI:29035"/>
    </cofactor>
</comment>
<gene>
    <name evidence="9" type="ORF">PGUG_05499</name>
</gene>
<keyword evidence="10" id="KW-1185">Reference proteome</keyword>
<dbReference type="PANTHER" id="PTHR12992:SF24">
    <property type="entry name" value="PEROXISOMAL COENZYME A DIPHOSPHATASE NUDT7"/>
    <property type="match status" value="1"/>
</dbReference>
<dbReference type="PANTHER" id="PTHR12992">
    <property type="entry name" value="NUDIX HYDROLASE"/>
    <property type="match status" value="1"/>
</dbReference>
<dbReference type="RefSeq" id="XP_001482479.2">
    <property type="nucleotide sequence ID" value="XM_001482429.1"/>
</dbReference>
<evidence type="ECO:0000256" key="2">
    <source>
        <dbReference type="ARBA" id="ARBA00001946"/>
    </source>
</evidence>
<comment type="cofactor">
    <cofactor evidence="2">
        <name>Mg(2+)</name>
        <dbReference type="ChEBI" id="CHEBI:18420"/>
    </cofactor>
</comment>
<dbReference type="InterPro" id="IPR045121">
    <property type="entry name" value="CoAse"/>
</dbReference>
<keyword evidence="4" id="KW-0378">Hydrolase</keyword>
<dbReference type="GO" id="GO:0015938">
    <property type="term" value="P:coenzyme A catabolic process"/>
    <property type="evidence" value="ECO:0007669"/>
    <property type="project" value="TreeGrafter"/>
</dbReference>
<evidence type="ECO:0000313" key="10">
    <source>
        <dbReference type="Proteomes" id="UP000001997"/>
    </source>
</evidence>
<accession>A5DQE8</accession>
<evidence type="ECO:0000256" key="4">
    <source>
        <dbReference type="ARBA" id="ARBA00022801"/>
    </source>
</evidence>
<keyword evidence="6" id="KW-0464">Manganese</keyword>
<dbReference type="STRING" id="294746.A5DQE8"/>
<protein>
    <recommendedName>
        <fullName evidence="8">Nudix hydrolase domain-containing protein</fullName>
    </recommendedName>
</protein>
<dbReference type="KEGG" id="pgu:PGUG_05499"/>
<name>A5DQE8_PICGU</name>
<dbReference type="GO" id="GO:0010945">
    <property type="term" value="F:coenzyme A diphosphatase activity"/>
    <property type="evidence" value="ECO:0007669"/>
    <property type="project" value="EnsemblFungi"/>
</dbReference>
<evidence type="ECO:0000259" key="8">
    <source>
        <dbReference type="PROSITE" id="PS51462"/>
    </source>
</evidence>
<evidence type="ECO:0000256" key="6">
    <source>
        <dbReference type="ARBA" id="ARBA00023211"/>
    </source>
</evidence>
<sequence length="356" mass="40752">MAEIENIVSYVPKYYQNSPTSVWSRLPSTRRSAVFILLFLGKMGELRVILTKRSSQLRNFPGHISLPGGKADSDSETEWQVARREMEEEIGISADNEKLKKNFGFSIDHLKVLPCYLSRTFSAVRPCVGFMKFGNDVSESELIHNLTLTLNPGESSGIFSCPLRDFLHPTVDEEPSESIERQSHSVHWGSIPWNLRSYIFPQKKLNEPTWLHDIQDLSEEDYSDEDEIAKREQTPPTSDSSEKASKKQKLSSWGRLGSRRDSETQERIYDVWGLTANILHDLAKITYGHAGGIQGEEELIYSVWHHGNQMRQKERSPEEAKLINATISDNYGFSDILPRQEFLRLKKLYRGGDVKM</sequence>
<reference evidence="9 10" key="1">
    <citation type="journal article" date="2009" name="Nature">
        <title>Evolution of pathogenicity and sexual reproduction in eight Candida genomes.</title>
        <authorList>
            <person name="Butler G."/>
            <person name="Rasmussen M.D."/>
            <person name="Lin M.F."/>
            <person name="Santos M.A."/>
            <person name="Sakthikumar S."/>
            <person name="Munro C.A."/>
            <person name="Rheinbay E."/>
            <person name="Grabherr M."/>
            <person name="Forche A."/>
            <person name="Reedy J.L."/>
            <person name="Agrafioti I."/>
            <person name="Arnaud M.B."/>
            <person name="Bates S."/>
            <person name="Brown A.J."/>
            <person name="Brunke S."/>
            <person name="Costanzo M.C."/>
            <person name="Fitzpatrick D.A."/>
            <person name="de Groot P.W."/>
            <person name="Harris D."/>
            <person name="Hoyer L.L."/>
            <person name="Hube B."/>
            <person name="Klis F.M."/>
            <person name="Kodira C."/>
            <person name="Lennard N."/>
            <person name="Logue M.E."/>
            <person name="Martin R."/>
            <person name="Neiman A.M."/>
            <person name="Nikolaou E."/>
            <person name="Quail M.A."/>
            <person name="Quinn J."/>
            <person name="Santos M.C."/>
            <person name="Schmitzberger F.F."/>
            <person name="Sherlock G."/>
            <person name="Shah P."/>
            <person name="Silverstein K.A."/>
            <person name="Skrzypek M.S."/>
            <person name="Soll D."/>
            <person name="Staggs R."/>
            <person name="Stansfield I."/>
            <person name="Stumpf M.P."/>
            <person name="Sudbery P.E."/>
            <person name="Srikantha T."/>
            <person name="Zeng Q."/>
            <person name="Berman J."/>
            <person name="Berriman M."/>
            <person name="Heitman J."/>
            <person name="Gow N.A."/>
            <person name="Lorenz M.C."/>
            <person name="Birren B.W."/>
            <person name="Kellis M."/>
            <person name="Cuomo C.A."/>
        </authorList>
    </citation>
    <scope>NUCLEOTIDE SEQUENCE [LARGE SCALE GENOMIC DNA]</scope>
    <source>
        <strain evidence="10">ATCC 6260 / CBS 566 / DSM 6381 / JCM 1539 / NBRC 10279 / NRRL Y-324</strain>
    </source>
</reference>